<dbReference type="CDD" id="cd00130">
    <property type="entry name" value="PAS"/>
    <property type="match status" value="1"/>
</dbReference>
<dbReference type="eggNOG" id="COG5000">
    <property type="taxonomic scope" value="Bacteria"/>
</dbReference>
<evidence type="ECO:0000313" key="8">
    <source>
        <dbReference type="EMBL" id="AEV32027.1"/>
    </source>
</evidence>
<dbReference type="SUPFAM" id="SSF55785">
    <property type="entry name" value="PYP-like sensor domain (PAS domain)"/>
    <property type="match status" value="2"/>
</dbReference>
<evidence type="ECO:0000259" key="6">
    <source>
        <dbReference type="PROSITE" id="PS50112"/>
    </source>
</evidence>
<dbReference type="InterPro" id="IPR035965">
    <property type="entry name" value="PAS-like_dom_sf"/>
</dbReference>
<evidence type="ECO:0000256" key="1">
    <source>
        <dbReference type="ARBA" id="ARBA00000085"/>
    </source>
</evidence>
<dbReference type="RefSeq" id="WP_014201387.1">
    <property type="nucleotide sequence ID" value="NC_016599.1"/>
</dbReference>
<dbReference type="EC" id="2.7.13.3" evidence="2"/>
<dbReference type="InterPro" id="IPR000014">
    <property type="entry name" value="PAS"/>
</dbReference>
<dbReference type="KEGG" id="oho:Oweho_1018"/>
<keyword evidence="3" id="KW-0597">Phosphoprotein</keyword>
<evidence type="ECO:0000256" key="4">
    <source>
        <dbReference type="ARBA" id="ARBA00022679"/>
    </source>
</evidence>
<dbReference type="AlphaFoldDB" id="G8R3Z5"/>
<dbReference type="STRING" id="926562.Oweho_1018"/>
<dbReference type="PROSITE" id="PS50113">
    <property type="entry name" value="PAC"/>
    <property type="match status" value="1"/>
</dbReference>
<dbReference type="PANTHER" id="PTHR43304">
    <property type="entry name" value="PHYTOCHROME-LIKE PROTEIN CPH1"/>
    <property type="match status" value="1"/>
</dbReference>
<dbReference type="Pfam" id="PF08448">
    <property type="entry name" value="PAS_4"/>
    <property type="match status" value="1"/>
</dbReference>
<evidence type="ECO:0000256" key="5">
    <source>
        <dbReference type="ARBA" id="ARBA00022777"/>
    </source>
</evidence>
<gene>
    <name evidence="8" type="ordered locus">Oweho_1018</name>
</gene>
<dbReference type="Pfam" id="PF13426">
    <property type="entry name" value="PAS_9"/>
    <property type="match status" value="1"/>
</dbReference>
<dbReference type="InterPro" id="IPR013656">
    <property type="entry name" value="PAS_4"/>
</dbReference>
<dbReference type="EMBL" id="CP003156">
    <property type="protein sequence ID" value="AEV32027.1"/>
    <property type="molecule type" value="Genomic_DNA"/>
</dbReference>
<dbReference type="HOGENOM" id="CLU_569662_0_0_10"/>
<protein>
    <recommendedName>
        <fullName evidence="2">histidine kinase</fullName>
        <ecNumber evidence="2">2.7.13.3</ecNumber>
    </recommendedName>
</protein>
<keyword evidence="4" id="KW-0808">Transferase</keyword>
<evidence type="ECO:0000313" key="9">
    <source>
        <dbReference type="Proteomes" id="UP000005631"/>
    </source>
</evidence>
<evidence type="ECO:0000259" key="7">
    <source>
        <dbReference type="PROSITE" id="PS50113"/>
    </source>
</evidence>
<dbReference type="Proteomes" id="UP000005631">
    <property type="component" value="Chromosome"/>
</dbReference>
<keyword evidence="5" id="KW-0418">Kinase</keyword>
<name>G8R3Z5_OWEHD</name>
<dbReference type="PANTHER" id="PTHR43304:SF1">
    <property type="entry name" value="PAC DOMAIN-CONTAINING PROTEIN"/>
    <property type="match status" value="1"/>
</dbReference>
<keyword evidence="9" id="KW-1185">Reference proteome</keyword>
<reference evidence="8 9" key="1">
    <citation type="journal article" date="2012" name="Stand. Genomic Sci.">
        <title>Genome sequence of the orange-pigmented seawater bacterium Owenweeksia hongkongensis type strain (UST20020801(T)).</title>
        <authorList>
            <person name="Riedel T."/>
            <person name="Held B."/>
            <person name="Nolan M."/>
            <person name="Lucas S."/>
            <person name="Lapidus A."/>
            <person name="Tice H."/>
            <person name="Del Rio T.G."/>
            <person name="Cheng J.F."/>
            <person name="Han C."/>
            <person name="Tapia R."/>
            <person name="Goodwin L.A."/>
            <person name="Pitluck S."/>
            <person name="Liolios K."/>
            <person name="Mavromatis K."/>
            <person name="Pagani I."/>
            <person name="Ivanova N."/>
            <person name="Mikhailova N."/>
            <person name="Pati A."/>
            <person name="Chen A."/>
            <person name="Palaniappan K."/>
            <person name="Rohde M."/>
            <person name="Tindall B.J."/>
            <person name="Detter J.C."/>
            <person name="Goker M."/>
            <person name="Woyke T."/>
            <person name="Bristow J."/>
            <person name="Eisen J.A."/>
            <person name="Markowitz V."/>
            <person name="Hugenholtz P."/>
            <person name="Klenk H.P."/>
            <person name="Kyrpides N.C."/>
        </authorList>
    </citation>
    <scope>NUCLEOTIDE SEQUENCE</scope>
    <source>
        <strain evidence="9">DSM 17368 / JCM 12287 / NRRL B-23963</strain>
    </source>
</reference>
<feature type="domain" description="PAS" evidence="6">
    <location>
        <begin position="135"/>
        <end position="175"/>
    </location>
</feature>
<proteinExistence type="predicted"/>
<evidence type="ECO:0000256" key="2">
    <source>
        <dbReference type="ARBA" id="ARBA00012438"/>
    </source>
</evidence>
<dbReference type="Gene3D" id="3.30.450.20">
    <property type="entry name" value="PAS domain"/>
    <property type="match status" value="2"/>
</dbReference>
<organism evidence="8 9">
    <name type="scientific">Owenweeksia hongkongensis (strain DSM 17368 / CIP 108786 / JCM 12287 / NRRL B-23963 / UST20020801)</name>
    <dbReference type="NCBI Taxonomy" id="926562"/>
    <lineage>
        <taxon>Bacteria</taxon>
        <taxon>Pseudomonadati</taxon>
        <taxon>Bacteroidota</taxon>
        <taxon>Flavobacteriia</taxon>
        <taxon>Flavobacteriales</taxon>
        <taxon>Owenweeksiaceae</taxon>
        <taxon>Owenweeksia</taxon>
    </lineage>
</organism>
<comment type="catalytic activity">
    <reaction evidence="1">
        <text>ATP + protein L-histidine = ADP + protein N-phospho-L-histidine.</text>
        <dbReference type="EC" id="2.7.13.3"/>
    </reaction>
</comment>
<dbReference type="PROSITE" id="PS50112">
    <property type="entry name" value="PAS"/>
    <property type="match status" value="1"/>
</dbReference>
<dbReference type="OrthoDB" id="662446at2"/>
<dbReference type="InterPro" id="IPR000700">
    <property type="entry name" value="PAS-assoc_C"/>
</dbReference>
<sequence length="479" mass="54323">MGHFESTFDLYRQMAANIPDCSIYIFDHDFDYLLAEGEEVSKLGVTSESLIGCNFFEVWPQEVTMMMSPYYLETLKGKRQKLEQTTEEGVFIQHFIPIFDKEKEVVAGMVVSQNVSILREVKEELSARDEELESKQRLFETVINTVGEGIMVSNLKGEILLVNPAAEKLLGMSLEHKRLNDISENLIVKKAGETELKNEELPFGLALRGARLDGYDTQVEFRNSDRLMHIENSARPLKTGQNEVEGAVLVMRDVTSRKELEKILEENLVATKTKSARLEHFVKKLSHNLLGPTANLNILYSLLEKSTEPEEREAYISKIGEVAKLLQKTASEIGNSMLAFTHSQDQWGINRFESAVEHFVKQNYNQLDSNSITISCDFVGAKEVVYPTHQFDIIFTRILKNVLKLCKPNTQEVFLRSFMKNEVVGLSIKAKVLQPLCEETQGLKDVLNKKSEGICEAKEQIEALGGKLKFEGDLIQIIF</sequence>
<feature type="domain" description="PAC" evidence="7">
    <location>
        <begin position="213"/>
        <end position="266"/>
    </location>
</feature>
<dbReference type="InterPro" id="IPR052162">
    <property type="entry name" value="Sensor_kinase/Photoreceptor"/>
</dbReference>
<dbReference type="GO" id="GO:0004673">
    <property type="term" value="F:protein histidine kinase activity"/>
    <property type="evidence" value="ECO:0007669"/>
    <property type="project" value="UniProtKB-EC"/>
</dbReference>
<accession>G8R3Z5</accession>
<dbReference type="NCBIfam" id="TIGR00229">
    <property type="entry name" value="sensory_box"/>
    <property type="match status" value="1"/>
</dbReference>
<evidence type="ECO:0000256" key="3">
    <source>
        <dbReference type="ARBA" id="ARBA00022553"/>
    </source>
</evidence>